<reference evidence="2 3" key="1">
    <citation type="submission" date="2023-04" db="EMBL/GenBank/DDBJ databases">
        <title>A novel bacteria isolated from coastal sediment.</title>
        <authorList>
            <person name="Liu X.-J."/>
            <person name="Du Z.-J."/>
        </authorList>
    </citation>
    <scope>NUCLEOTIDE SEQUENCE [LARGE SCALE GENOMIC DNA]</scope>
    <source>
        <strain evidence="2 3">SDUM461004</strain>
    </source>
</reference>
<dbReference type="SUPFAM" id="SSF53187">
    <property type="entry name" value="Zn-dependent exopeptidases"/>
    <property type="match status" value="1"/>
</dbReference>
<dbReference type="PROSITE" id="PS51257">
    <property type="entry name" value="PROKAR_LIPOPROTEIN"/>
    <property type="match status" value="1"/>
</dbReference>
<protein>
    <recommendedName>
        <fullName evidence="4">Ketol-acid reductoisomerase</fullName>
    </recommendedName>
</protein>
<keyword evidence="1" id="KW-0732">Signal</keyword>
<evidence type="ECO:0008006" key="4">
    <source>
        <dbReference type="Google" id="ProtNLM"/>
    </source>
</evidence>
<dbReference type="Proteomes" id="UP001243717">
    <property type="component" value="Unassembled WGS sequence"/>
</dbReference>
<accession>A0ABU1AMK1</accession>
<name>A0ABU1AMK1_9BACT</name>
<evidence type="ECO:0000313" key="3">
    <source>
        <dbReference type="Proteomes" id="UP001243717"/>
    </source>
</evidence>
<organism evidence="2 3">
    <name type="scientific">Thalassobacterium sedimentorum</name>
    <dbReference type="NCBI Taxonomy" id="3041258"/>
    <lineage>
        <taxon>Bacteria</taxon>
        <taxon>Pseudomonadati</taxon>
        <taxon>Verrucomicrobiota</taxon>
        <taxon>Opitutia</taxon>
        <taxon>Puniceicoccales</taxon>
        <taxon>Coraliomargaritaceae</taxon>
        <taxon>Thalassobacterium</taxon>
    </lineage>
</organism>
<proteinExistence type="predicted"/>
<dbReference type="EMBL" id="JARXIC010000024">
    <property type="protein sequence ID" value="MDQ8195438.1"/>
    <property type="molecule type" value="Genomic_DNA"/>
</dbReference>
<comment type="caution">
    <text evidence="2">The sequence shown here is derived from an EMBL/GenBank/DDBJ whole genome shotgun (WGS) entry which is preliminary data.</text>
</comment>
<keyword evidence="3" id="KW-1185">Reference proteome</keyword>
<evidence type="ECO:0000256" key="1">
    <source>
        <dbReference type="SAM" id="SignalP"/>
    </source>
</evidence>
<gene>
    <name evidence="2" type="ORF">QEH59_13460</name>
</gene>
<dbReference type="RefSeq" id="WP_308985891.1">
    <property type="nucleotide sequence ID" value="NZ_JARXIC010000024.1"/>
</dbReference>
<evidence type="ECO:0000313" key="2">
    <source>
        <dbReference type="EMBL" id="MDQ8195438.1"/>
    </source>
</evidence>
<sequence>MRHSVLVLQITLLSLLAGCATLPEKAIITKKHVDRAIEIEETFAHNSAEFAPAGESWFEIKHGSSNVLIVAPHATRPTREGKLRFPDGGTGSLAVMLAELTDSTVIYTTYASPSDPNYYDDNDFKRALAQLIETEQPRLVLDIHASHWYRPYDVDFGTMNGASIRGNRWIVTSLMSYLQQEGMSNFSMDYFAATAHQTVTKFVTAMDTPCIQLEINSNYTGHQYDSETVRPQMFAQALQGLVRFVEYVKQNK</sequence>
<feature type="signal peptide" evidence="1">
    <location>
        <begin position="1"/>
        <end position="19"/>
    </location>
</feature>
<feature type="chain" id="PRO_5046314172" description="Ketol-acid reductoisomerase" evidence="1">
    <location>
        <begin position="20"/>
        <end position="252"/>
    </location>
</feature>